<organism evidence="1 2">
    <name type="scientific">Mycena alexandri</name>
    <dbReference type="NCBI Taxonomy" id="1745969"/>
    <lineage>
        <taxon>Eukaryota</taxon>
        <taxon>Fungi</taxon>
        <taxon>Dikarya</taxon>
        <taxon>Basidiomycota</taxon>
        <taxon>Agaricomycotina</taxon>
        <taxon>Agaricomycetes</taxon>
        <taxon>Agaricomycetidae</taxon>
        <taxon>Agaricales</taxon>
        <taxon>Marasmiineae</taxon>
        <taxon>Mycenaceae</taxon>
        <taxon>Mycena</taxon>
    </lineage>
</organism>
<evidence type="ECO:0000313" key="2">
    <source>
        <dbReference type="Proteomes" id="UP001218188"/>
    </source>
</evidence>
<protein>
    <submittedName>
        <fullName evidence="1">Uncharacterized protein</fullName>
    </submittedName>
</protein>
<dbReference type="Proteomes" id="UP001218188">
    <property type="component" value="Unassembled WGS sequence"/>
</dbReference>
<gene>
    <name evidence="1" type="ORF">C8F04DRAFT_547882</name>
</gene>
<dbReference type="EMBL" id="JARJCM010000053">
    <property type="protein sequence ID" value="KAJ7035014.1"/>
    <property type="molecule type" value="Genomic_DNA"/>
</dbReference>
<keyword evidence="2" id="KW-1185">Reference proteome</keyword>
<dbReference type="AlphaFoldDB" id="A0AAD6SVV7"/>
<comment type="caution">
    <text evidence="1">The sequence shown here is derived from an EMBL/GenBank/DDBJ whole genome shotgun (WGS) entry which is preliminary data.</text>
</comment>
<sequence length="364" mass="40793">MPRGFLKKISNRFPPILEPAKLVPVYFPAWLIDAEIEAKATATTSTSTESEDGYVTATFINSYLSGYLMDDLSSTSFLTKTLTIDKAVPFSAELETQFDSTINCLPFRTDPFSVLDSAKSLSFKQCCITEDLRIHPSTIQANLISAYPVLIPLYLAQYTGKASGVYQKVVTAILQAHCKKGPILWGKREELFDMEDIFFHVPAPHREAFLKKNSERASWASHLLDATGLALTTPFFPRRGLPGEFANIASLTVPPGWNAVNRFENFIDWLNGFVSTGTLHKTTNLDMDDPRIRPFTDEETGAVRRFMFHGHQRAMAYALLTTNAKVSGDISSKELEDFAASADARRQEATPNWWKDWLKSNTNK</sequence>
<evidence type="ECO:0000313" key="1">
    <source>
        <dbReference type="EMBL" id="KAJ7035014.1"/>
    </source>
</evidence>
<reference evidence="1" key="1">
    <citation type="submission" date="2023-03" db="EMBL/GenBank/DDBJ databases">
        <title>Massive genome expansion in bonnet fungi (Mycena s.s.) driven by repeated elements and novel gene families across ecological guilds.</title>
        <authorList>
            <consortium name="Lawrence Berkeley National Laboratory"/>
            <person name="Harder C.B."/>
            <person name="Miyauchi S."/>
            <person name="Viragh M."/>
            <person name="Kuo A."/>
            <person name="Thoen E."/>
            <person name="Andreopoulos B."/>
            <person name="Lu D."/>
            <person name="Skrede I."/>
            <person name="Drula E."/>
            <person name="Henrissat B."/>
            <person name="Morin E."/>
            <person name="Kohler A."/>
            <person name="Barry K."/>
            <person name="LaButti K."/>
            <person name="Morin E."/>
            <person name="Salamov A."/>
            <person name="Lipzen A."/>
            <person name="Mereny Z."/>
            <person name="Hegedus B."/>
            <person name="Baldrian P."/>
            <person name="Stursova M."/>
            <person name="Weitz H."/>
            <person name="Taylor A."/>
            <person name="Grigoriev I.V."/>
            <person name="Nagy L.G."/>
            <person name="Martin F."/>
            <person name="Kauserud H."/>
        </authorList>
    </citation>
    <scope>NUCLEOTIDE SEQUENCE</scope>
    <source>
        <strain evidence="1">CBHHK200</strain>
    </source>
</reference>
<name>A0AAD6SVV7_9AGAR</name>
<proteinExistence type="predicted"/>
<accession>A0AAD6SVV7</accession>